<sequence length="594" mass="64031">MRAVTTLLACLVALPLAFAGPLPRASNTTTSVPTAIIKPKTASGTPITVTGVNEYGLDVYLGIPFAEPPVGDLRFAHPQPKVYSGNVTATTPPPACLQDAGDLQGSYGISEDCLTLNILGPQGVAGTNAKLPVMVWIYGGGFTSGTGTTYNGPYLNTYAASTDRPFILVTFNYRLGIFGWGNGAEMAANGAANLALRDQILALQWVKENIKAFGGNPNKVTVFGESAGAISISCLMLNQSTDLFHGAIMMSGAQSTSPLGPTADVWQGPYDMVAQLTGCKNASTPITAAGNQSTFDCLKKVPAETLLNATITTKNNLLYALGFVWGPSVDGDIIPGAPWKLLEEGKFARIPFISGNNVDEGTLFVPTYLNTTQIPVSTLLDFLYPSPLNASIADEVTEAYPNVPALGAPFGTGNETFGLDPGWKQLTAIITDGAFMSRRRWFLRQANKHGFKKTWSYQWDGKTPGDPAYYGATHGRDVYYSFGAISTATNYTVADVSLSNAMMNYWINFAYYQDPNGKNIKKNKNCKSSNSTTAMTVLNQTSWAPHSYPKNKNSMYLSETNVSTIQDDFREEQMSVFFQSNMSQALFYKRDGEK</sequence>
<keyword evidence="2 3" id="KW-0378">Hydrolase</keyword>
<proteinExistence type="inferred from homology"/>
<dbReference type="STRING" id="105984.A0A427XQI1"/>
<dbReference type="OrthoDB" id="408631at2759"/>
<dbReference type="InterPro" id="IPR019826">
    <property type="entry name" value="Carboxylesterase_B_AS"/>
</dbReference>
<dbReference type="EMBL" id="RSCE01000007">
    <property type="protein sequence ID" value="RSH81073.1"/>
    <property type="molecule type" value="Genomic_DNA"/>
</dbReference>
<dbReference type="PROSITE" id="PS00122">
    <property type="entry name" value="CARBOXYLESTERASE_B_1"/>
    <property type="match status" value="1"/>
</dbReference>
<organism evidence="5 6">
    <name type="scientific">Apiotrichum porosum</name>
    <dbReference type="NCBI Taxonomy" id="105984"/>
    <lineage>
        <taxon>Eukaryota</taxon>
        <taxon>Fungi</taxon>
        <taxon>Dikarya</taxon>
        <taxon>Basidiomycota</taxon>
        <taxon>Agaricomycotina</taxon>
        <taxon>Tremellomycetes</taxon>
        <taxon>Trichosporonales</taxon>
        <taxon>Trichosporonaceae</taxon>
        <taxon>Apiotrichum</taxon>
    </lineage>
</organism>
<dbReference type="AlphaFoldDB" id="A0A427XQI1"/>
<dbReference type="InterPro" id="IPR050309">
    <property type="entry name" value="Type-B_Carboxylest/Lipase"/>
</dbReference>
<evidence type="ECO:0000256" key="2">
    <source>
        <dbReference type="ARBA" id="ARBA00022801"/>
    </source>
</evidence>
<feature type="chain" id="PRO_5018820407" description="Carboxylic ester hydrolase" evidence="3">
    <location>
        <begin position="20"/>
        <end position="594"/>
    </location>
</feature>
<dbReference type="PROSITE" id="PS00941">
    <property type="entry name" value="CARBOXYLESTERASE_B_2"/>
    <property type="match status" value="1"/>
</dbReference>
<accession>A0A427XQI1</accession>
<dbReference type="GeneID" id="39593050"/>
<dbReference type="GO" id="GO:0016787">
    <property type="term" value="F:hydrolase activity"/>
    <property type="evidence" value="ECO:0007669"/>
    <property type="project" value="UniProtKB-KW"/>
</dbReference>
<dbReference type="Gene3D" id="3.40.50.1820">
    <property type="entry name" value="alpha/beta hydrolase"/>
    <property type="match status" value="1"/>
</dbReference>
<keyword evidence="6" id="KW-1185">Reference proteome</keyword>
<gene>
    <name evidence="5" type="ORF">EHS24_008507</name>
</gene>
<feature type="signal peptide" evidence="3">
    <location>
        <begin position="1"/>
        <end position="19"/>
    </location>
</feature>
<feature type="domain" description="Carboxylesterase type B" evidence="4">
    <location>
        <begin position="53"/>
        <end position="552"/>
    </location>
</feature>
<dbReference type="EC" id="3.1.1.-" evidence="3"/>
<dbReference type="InterPro" id="IPR019819">
    <property type="entry name" value="Carboxylesterase_B_CS"/>
</dbReference>
<keyword evidence="3" id="KW-0732">Signal</keyword>
<dbReference type="RefSeq" id="XP_028475792.1">
    <property type="nucleotide sequence ID" value="XM_028623818.1"/>
</dbReference>
<comment type="similarity">
    <text evidence="1 3">Belongs to the type-B carboxylesterase/lipase family.</text>
</comment>
<reference evidence="5 6" key="1">
    <citation type="submission" date="2018-11" db="EMBL/GenBank/DDBJ databases">
        <title>Genome sequence of Apiotrichum porosum DSM 27194.</title>
        <authorList>
            <person name="Aliyu H."/>
            <person name="Gorte O."/>
            <person name="Ochsenreither K."/>
        </authorList>
    </citation>
    <scope>NUCLEOTIDE SEQUENCE [LARGE SCALE GENOMIC DNA]</scope>
    <source>
        <strain evidence="5 6">DSM 27194</strain>
    </source>
</reference>
<dbReference type="PANTHER" id="PTHR11559">
    <property type="entry name" value="CARBOXYLESTERASE"/>
    <property type="match status" value="1"/>
</dbReference>
<name>A0A427XQI1_9TREE</name>
<protein>
    <recommendedName>
        <fullName evidence="3">Carboxylic ester hydrolase</fullName>
        <ecNumber evidence="3">3.1.1.-</ecNumber>
    </recommendedName>
</protein>
<dbReference type="InterPro" id="IPR029058">
    <property type="entry name" value="AB_hydrolase_fold"/>
</dbReference>
<evidence type="ECO:0000313" key="6">
    <source>
        <dbReference type="Proteomes" id="UP000279236"/>
    </source>
</evidence>
<comment type="caution">
    <text evidence="5">The sequence shown here is derived from an EMBL/GenBank/DDBJ whole genome shotgun (WGS) entry which is preliminary data.</text>
</comment>
<dbReference type="SUPFAM" id="SSF53474">
    <property type="entry name" value="alpha/beta-Hydrolases"/>
    <property type="match status" value="1"/>
</dbReference>
<dbReference type="Proteomes" id="UP000279236">
    <property type="component" value="Unassembled WGS sequence"/>
</dbReference>
<dbReference type="InterPro" id="IPR002018">
    <property type="entry name" value="CarbesteraseB"/>
</dbReference>
<evidence type="ECO:0000313" key="5">
    <source>
        <dbReference type="EMBL" id="RSH81073.1"/>
    </source>
</evidence>
<dbReference type="Pfam" id="PF00135">
    <property type="entry name" value="COesterase"/>
    <property type="match status" value="1"/>
</dbReference>
<evidence type="ECO:0000256" key="1">
    <source>
        <dbReference type="ARBA" id="ARBA00005964"/>
    </source>
</evidence>
<evidence type="ECO:0000259" key="4">
    <source>
        <dbReference type="Pfam" id="PF00135"/>
    </source>
</evidence>
<evidence type="ECO:0000256" key="3">
    <source>
        <dbReference type="RuleBase" id="RU361235"/>
    </source>
</evidence>